<evidence type="ECO:0000256" key="4">
    <source>
        <dbReference type="ARBA" id="ARBA00023242"/>
    </source>
</evidence>
<dbReference type="SMART" id="SM00913">
    <property type="entry name" value="IBN_N"/>
    <property type="match status" value="1"/>
</dbReference>
<keyword evidence="4" id="KW-0539">Nucleus</keyword>
<dbReference type="Pfam" id="PF25758">
    <property type="entry name" value="TPR_IPO11"/>
    <property type="match status" value="1"/>
</dbReference>
<comment type="subcellular location">
    <subcellularLocation>
        <location evidence="1">Nucleus</location>
    </subcellularLocation>
</comment>
<gene>
    <name evidence="6" type="ORF">MYCIT1_LOCUS23280</name>
</gene>
<dbReference type="PANTHER" id="PTHR10997:SF7">
    <property type="entry name" value="IMPORTIN-11"/>
    <property type="match status" value="1"/>
</dbReference>
<dbReference type="InterPro" id="IPR011989">
    <property type="entry name" value="ARM-like"/>
</dbReference>
<dbReference type="GO" id="GO:0031267">
    <property type="term" value="F:small GTPase binding"/>
    <property type="evidence" value="ECO:0007669"/>
    <property type="project" value="InterPro"/>
</dbReference>
<dbReference type="Gene3D" id="1.25.10.10">
    <property type="entry name" value="Leucine-rich Repeat Variant"/>
    <property type="match status" value="2"/>
</dbReference>
<comment type="caution">
    <text evidence="6">The sequence shown here is derived from an EMBL/GenBank/DDBJ whole genome shotgun (WGS) entry which is preliminary data.</text>
</comment>
<dbReference type="InterPro" id="IPR016024">
    <property type="entry name" value="ARM-type_fold"/>
</dbReference>
<organism evidence="6 7">
    <name type="scientific">Mycena citricolor</name>
    <dbReference type="NCBI Taxonomy" id="2018698"/>
    <lineage>
        <taxon>Eukaryota</taxon>
        <taxon>Fungi</taxon>
        <taxon>Dikarya</taxon>
        <taxon>Basidiomycota</taxon>
        <taxon>Agaricomycotina</taxon>
        <taxon>Agaricomycetes</taxon>
        <taxon>Agaricomycetidae</taxon>
        <taxon>Agaricales</taxon>
        <taxon>Marasmiineae</taxon>
        <taxon>Mycenaceae</taxon>
        <taxon>Mycena</taxon>
    </lineage>
</organism>
<dbReference type="GO" id="GO:0005829">
    <property type="term" value="C:cytosol"/>
    <property type="evidence" value="ECO:0007669"/>
    <property type="project" value="TreeGrafter"/>
</dbReference>
<evidence type="ECO:0000313" key="6">
    <source>
        <dbReference type="EMBL" id="CAK5275490.1"/>
    </source>
</evidence>
<evidence type="ECO:0000313" key="7">
    <source>
        <dbReference type="Proteomes" id="UP001295794"/>
    </source>
</evidence>
<dbReference type="PANTHER" id="PTHR10997">
    <property type="entry name" value="IMPORTIN-7, 8, 11"/>
    <property type="match status" value="1"/>
</dbReference>
<protein>
    <recommendedName>
        <fullName evidence="5">Importin N-terminal domain-containing protein</fullName>
    </recommendedName>
</protein>
<dbReference type="GO" id="GO:0005635">
    <property type="term" value="C:nuclear envelope"/>
    <property type="evidence" value="ECO:0007669"/>
    <property type="project" value="TreeGrafter"/>
</dbReference>
<name>A0AAD2HHT2_9AGAR</name>
<evidence type="ECO:0000259" key="5">
    <source>
        <dbReference type="PROSITE" id="PS50166"/>
    </source>
</evidence>
<dbReference type="PROSITE" id="PS50166">
    <property type="entry name" value="IMPORTIN_B_NT"/>
    <property type="match status" value="1"/>
</dbReference>
<keyword evidence="3" id="KW-0813">Transport</keyword>
<dbReference type="EMBL" id="CAVNYO010000405">
    <property type="protein sequence ID" value="CAK5275490.1"/>
    <property type="molecule type" value="Genomic_DNA"/>
</dbReference>
<feature type="domain" description="Importin N-terminal" evidence="5">
    <location>
        <begin position="40"/>
        <end position="110"/>
    </location>
</feature>
<evidence type="ECO:0000256" key="2">
    <source>
        <dbReference type="ARBA" id="ARBA00007991"/>
    </source>
</evidence>
<proteinExistence type="inferred from homology"/>
<accession>A0AAD2HHT2</accession>
<dbReference type="Proteomes" id="UP001295794">
    <property type="component" value="Unassembled WGS sequence"/>
</dbReference>
<dbReference type="SUPFAM" id="SSF48371">
    <property type="entry name" value="ARM repeat"/>
    <property type="match status" value="1"/>
</dbReference>
<dbReference type="InterPro" id="IPR001494">
    <property type="entry name" value="Importin-beta_N"/>
</dbReference>
<dbReference type="InterPro" id="IPR058669">
    <property type="entry name" value="TPR_IPO7/11-like"/>
</dbReference>
<sequence length="1063" mass="119358">MNEMNRPIASGPTVQTVSTEEMYQVITGASSQDPTVFQASGKRLKEMLEMFGAYDALHEIAAQRNVPVAIRQQSIIQFKNAALPHWRSRKILSDEQRVRIRQRCFSFLDEPDETIADCNQVIVSKIARIDFPVNWSNLVDELLKIIDTTLTARSADPANDNPQNVLVLKRSLKIFNGIIKELAAVKMPSGVKTMAMASVDESTRPTCWILFRADVLFIHYSRYECFALHSWQQRHPACAPRLQTSLETGCLAVEPVGQRREGGTRSRSGTTMGTDQFPFGCPDDDLHISKVGSFVEGSKSALQQLVAWRITILQSYNTNPFAVAAADTLTRHIRLLGKLFRRLQELSAARFTTIPCSAELVAYYWQQVVQATQTPALIKGGQEPDSPEAIYPVRFLVQGMVLFKENLAQWKPVRNDGSANPASLSADDVRNAIETLITQFMPLKEAELEGWVADPEQWVNDEVTENDQWQFEIRPCSERVLMQLATQFPDIVRVLLLQLYNNSATQIASDLAGVVKKEALYCAIGRCALRLKDAIPYEAWLQTTLAEEAKSTNPAYPIIKRRIAWLLGKWASQQCISPTNPLLWQVLMHLLRDRGPGSDPVVRLTAAFALREAVDTLEFDINVFSPFLPDAVSELVRLLGEADTLEIKRKVDYALNVVIEQSGERISELMHIIATPLPDLWMGATAAEDWLFKSTLLETLAKLVEAIKAKSAPLAVLVQPLVTESLAPGAATHLDEDAMALWVTFLRNAGTLPGDSPMLNLFPTAIYYLSNQFDILGKTLNIVESYLLLDCPHILRNFSRDLFAAFVKALQSSAIVAVNSKDILLTINLIVQLAPAELWGEAMHATELFAHLMSNVFEGECGALLLTEHILLMARIVMADRQMFLQLMSATATPALTEQKLYEKLLDQWWGTWDNMSEPRYRKLSAMGIAALVSTARPDVLERLPGDIFNIWTDVLLELKEAQEAPQQEFDTNDGDAQPLNLLRHWEFNEAPTTFYDGTEGTPEYERRKMVYERDPVRTFQLTAYIQEHLAQARNNCGPDAFDANYFNKADPAVREMIQKQLS</sequence>
<reference evidence="6" key="1">
    <citation type="submission" date="2023-11" db="EMBL/GenBank/DDBJ databases">
        <authorList>
            <person name="De Vega J J."/>
            <person name="De Vega J J."/>
        </authorList>
    </citation>
    <scope>NUCLEOTIDE SEQUENCE</scope>
</reference>
<evidence type="ECO:0000256" key="3">
    <source>
        <dbReference type="ARBA" id="ARBA00022448"/>
    </source>
</evidence>
<evidence type="ECO:0000256" key="1">
    <source>
        <dbReference type="ARBA" id="ARBA00004123"/>
    </source>
</evidence>
<dbReference type="GO" id="GO:0006606">
    <property type="term" value="P:protein import into nucleus"/>
    <property type="evidence" value="ECO:0007669"/>
    <property type="project" value="TreeGrafter"/>
</dbReference>
<dbReference type="AlphaFoldDB" id="A0AAD2HHT2"/>
<comment type="similarity">
    <text evidence="2">Belongs to the importin beta family.</text>
</comment>
<keyword evidence="7" id="KW-1185">Reference proteome</keyword>